<evidence type="ECO:0000313" key="4">
    <source>
        <dbReference type="Proteomes" id="UP000053958"/>
    </source>
</evidence>
<organism evidence="3 4">
    <name type="scientific">Rasamsonia emersonii (strain ATCC 16479 / CBS 393.64 / IMI 116815)</name>
    <dbReference type="NCBI Taxonomy" id="1408163"/>
    <lineage>
        <taxon>Eukaryota</taxon>
        <taxon>Fungi</taxon>
        <taxon>Dikarya</taxon>
        <taxon>Ascomycota</taxon>
        <taxon>Pezizomycotina</taxon>
        <taxon>Eurotiomycetes</taxon>
        <taxon>Eurotiomycetidae</taxon>
        <taxon>Eurotiales</taxon>
        <taxon>Trichocomaceae</taxon>
        <taxon>Rasamsonia</taxon>
    </lineage>
</organism>
<dbReference type="Proteomes" id="UP000053958">
    <property type="component" value="Unassembled WGS sequence"/>
</dbReference>
<dbReference type="GeneID" id="25319615"/>
<sequence length="124" mass="13778">MYRTHTDSMAFQQEYPDKVRSPTDAQGNTQTAATITTTTTHQENTSDDNGSTSSHNNNNGAPSSDTPDELSNEEEEKRYNRALNRKLDIVMLPFLSFLYLFSGLDRGNVGNAETQGEDEIVSLL</sequence>
<dbReference type="EMBL" id="LASV01000427">
    <property type="protein sequence ID" value="KKA18698.1"/>
    <property type="molecule type" value="Genomic_DNA"/>
</dbReference>
<dbReference type="STRING" id="1408163.A0A0F4YM60"/>
<keyword evidence="4" id="KW-1185">Reference proteome</keyword>
<dbReference type="OrthoDB" id="3639251at2759"/>
<evidence type="ECO:0000256" key="2">
    <source>
        <dbReference type="SAM" id="Phobius"/>
    </source>
</evidence>
<name>A0A0F4YM60_RASE3</name>
<feature type="region of interest" description="Disordered" evidence="1">
    <location>
        <begin position="1"/>
        <end position="77"/>
    </location>
</feature>
<comment type="caution">
    <text evidence="3">The sequence shown here is derived from an EMBL/GenBank/DDBJ whole genome shotgun (WGS) entry which is preliminary data.</text>
</comment>
<evidence type="ECO:0000313" key="3">
    <source>
        <dbReference type="EMBL" id="KKA18698.1"/>
    </source>
</evidence>
<keyword evidence="2" id="KW-0812">Transmembrane</keyword>
<reference evidence="3 4" key="1">
    <citation type="submission" date="2015-04" db="EMBL/GenBank/DDBJ databases">
        <authorList>
            <person name="Heijne W.H."/>
            <person name="Fedorova N.D."/>
            <person name="Nierman W.C."/>
            <person name="Vollebregt A.W."/>
            <person name="Zhao Z."/>
            <person name="Wu L."/>
            <person name="Kumar M."/>
            <person name="Stam H."/>
            <person name="van den Berg M.A."/>
            <person name="Pel H.J."/>
        </authorList>
    </citation>
    <scope>NUCLEOTIDE SEQUENCE [LARGE SCALE GENOMIC DNA]</scope>
    <source>
        <strain evidence="3 4">CBS 393.64</strain>
    </source>
</reference>
<proteinExistence type="predicted"/>
<evidence type="ECO:0000256" key="1">
    <source>
        <dbReference type="SAM" id="MobiDB-lite"/>
    </source>
</evidence>
<gene>
    <name evidence="3" type="ORF">T310_7339</name>
</gene>
<protein>
    <submittedName>
        <fullName evidence="3">Retrograde regulation protein 2</fullName>
    </submittedName>
</protein>
<accession>A0A0F4YM60</accession>
<feature type="transmembrane region" description="Helical" evidence="2">
    <location>
        <begin position="87"/>
        <end position="104"/>
    </location>
</feature>
<feature type="compositionally biased region" description="Low complexity" evidence="1">
    <location>
        <begin position="47"/>
        <end position="60"/>
    </location>
</feature>
<keyword evidence="2" id="KW-1133">Transmembrane helix</keyword>
<dbReference type="RefSeq" id="XP_013325310.1">
    <property type="nucleotide sequence ID" value="XM_013469856.1"/>
</dbReference>
<dbReference type="AlphaFoldDB" id="A0A0F4YM60"/>
<keyword evidence="2" id="KW-0472">Membrane</keyword>
<feature type="compositionally biased region" description="Low complexity" evidence="1">
    <location>
        <begin position="29"/>
        <end position="40"/>
    </location>
</feature>